<proteinExistence type="predicted"/>
<keyword evidence="2" id="KW-1185">Reference proteome</keyword>
<protein>
    <recommendedName>
        <fullName evidence="3">Transposase</fullName>
    </recommendedName>
</protein>
<evidence type="ECO:0008006" key="3">
    <source>
        <dbReference type="Google" id="ProtNLM"/>
    </source>
</evidence>
<name>A0ABY4A5M3_9BURK</name>
<gene>
    <name evidence="1" type="ORF">INH39_28480</name>
</gene>
<dbReference type="RefSeq" id="WP_243490532.1">
    <property type="nucleotide sequence ID" value="NZ_CP063361.1"/>
</dbReference>
<evidence type="ECO:0000313" key="2">
    <source>
        <dbReference type="Proteomes" id="UP000831532"/>
    </source>
</evidence>
<organism evidence="1 2">
    <name type="scientific">Massilia violaceinigra</name>
    <dbReference type="NCBI Taxonomy" id="2045208"/>
    <lineage>
        <taxon>Bacteria</taxon>
        <taxon>Pseudomonadati</taxon>
        <taxon>Pseudomonadota</taxon>
        <taxon>Betaproteobacteria</taxon>
        <taxon>Burkholderiales</taxon>
        <taxon>Oxalobacteraceae</taxon>
        <taxon>Telluria group</taxon>
        <taxon>Massilia</taxon>
    </lineage>
</organism>
<dbReference type="Proteomes" id="UP000831532">
    <property type="component" value="Chromosome"/>
</dbReference>
<accession>A0ABY4A5M3</accession>
<sequence>MAMSDRRQDGKTATLILETLHMKRAFDEDAAMKLLRKELVPDGPCARGAGWAV</sequence>
<evidence type="ECO:0000313" key="1">
    <source>
        <dbReference type="EMBL" id="UOD29304.1"/>
    </source>
</evidence>
<dbReference type="EMBL" id="CP063361">
    <property type="protein sequence ID" value="UOD29304.1"/>
    <property type="molecule type" value="Genomic_DNA"/>
</dbReference>
<reference evidence="1 2" key="1">
    <citation type="submission" date="2020-10" db="EMBL/GenBank/DDBJ databases">
        <title>Genome analysis of Massilia species.</title>
        <authorList>
            <person name="Jung D.-H."/>
        </authorList>
    </citation>
    <scope>NUCLEOTIDE SEQUENCE [LARGE SCALE GENOMIC DNA]</scope>
    <source>
        <strain evidence="2">sipir</strain>
    </source>
</reference>